<proteinExistence type="predicted"/>
<evidence type="ECO:0000313" key="3">
    <source>
        <dbReference type="Proteomes" id="UP000001626"/>
    </source>
</evidence>
<feature type="transmembrane region" description="Helical" evidence="1">
    <location>
        <begin position="7"/>
        <end position="28"/>
    </location>
</feature>
<name>D9TQW3_THETC</name>
<keyword evidence="1" id="KW-1133">Transmembrane helix</keyword>
<dbReference type="EMBL" id="CP002171">
    <property type="protein sequence ID" value="ADL69743.1"/>
    <property type="molecule type" value="Genomic_DNA"/>
</dbReference>
<dbReference type="Proteomes" id="UP000001626">
    <property type="component" value="Chromosome"/>
</dbReference>
<dbReference type="STRING" id="580327.Tthe_2267"/>
<protein>
    <submittedName>
        <fullName evidence="2">Uncharacterized protein</fullName>
    </submittedName>
</protein>
<dbReference type="AlphaFoldDB" id="D9TQW3"/>
<evidence type="ECO:0000313" key="2">
    <source>
        <dbReference type="EMBL" id="ADL69743.1"/>
    </source>
</evidence>
<keyword evidence="1" id="KW-0472">Membrane</keyword>
<dbReference type="HOGENOM" id="CLU_3334182_0_0_9"/>
<dbReference type="KEGG" id="ttm:Tthe_2267"/>
<reference evidence="2 3" key="1">
    <citation type="submission" date="2010-08" db="EMBL/GenBank/DDBJ databases">
        <title>Complete sequence of Thermoanaerobacterium thermosaccharolyticum DSM 571.</title>
        <authorList>
            <consortium name="US DOE Joint Genome Institute"/>
            <person name="Lucas S."/>
            <person name="Copeland A."/>
            <person name="Lapidus A."/>
            <person name="Cheng J.-F."/>
            <person name="Bruce D."/>
            <person name="Goodwin L."/>
            <person name="Pitluck S."/>
            <person name="Teshima H."/>
            <person name="Detter J.C."/>
            <person name="Han C."/>
            <person name="Tapia R."/>
            <person name="Land M."/>
            <person name="Hauser L."/>
            <person name="Chang Y.-J."/>
            <person name="Jeffries C."/>
            <person name="Kyrpides N."/>
            <person name="Ivanova N."/>
            <person name="Mikhailova N."/>
            <person name="Hemme C.L."/>
            <person name="Woyke T."/>
        </authorList>
    </citation>
    <scope>NUCLEOTIDE SEQUENCE [LARGE SCALE GENOMIC DNA]</scope>
    <source>
        <strain evidence="3">ATCC 7956 / DSM 571 / NCIMB 9385 / NCA 3814 / NCTC 13789 / WDCM 00135 / 2032</strain>
    </source>
</reference>
<sequence length="38" mass="4493">MKRYREFILQAFILISIILAVFIMFVILDITVVKIYTG</sequence>
<evidence type="ECO:0000256" key="1">
    <source>
        <dbReference type="SAM" id="Phobius"/>
    </source>
</evidence>
<gene>
    <name evidence="2" type="ordered locus">Tthe_2267</name>
</gene>
<organism evidence="2 3">
    <name type="scientific">Thermoanaerobacterium thermosaccharolyticum (strain ATCC 7956 / DSM 571 / NCIMB 9385 / NCA 3814 / NCTC 13789 / WDCM 00135 / 2032)</name>
    <name type="common">Clostridium thermosaccharolyticum</name>
    <dbReference type="NCBI Taxonomy" id="580327"/>
    <lineage>
        <taxon>Bacteria</taxon>
        <taxon>Bacillati</taxon>
        <taxon>Bacillota</taxon>
        <taxon>Clostridia</taxon>
        <taxon>Thermoanaerobacterales</taxon>
        <taxon>Thermoanaerobacteraceae</taxon>
        <taxon>Thermoanaerobacterium</taxon>
    </lineage>
</organism>
<keyword evidence="1" id="KW-0812">Transmembrane</keyword>
<keyword evidence="3" id="KW-1185">Reference proteome</keyword>
<accession>D9TQW3</accession>